<evidence type="ECO:0000313" key="3">
    <source>
        <dbReference type="Proteomes" id="UP000831484"/>
    </source>
</evidence>
<dbReference type="Proteomes" id="UP000831484">
    <property type="component" value="Plasmid pdjl-6-4"/>
</dbReference>
<evidence type="ECO:0000313" key="2">
    <source>
        <dbReference type="EMBL" id="UPU46449.1"/>
    </source>
</evidence>
<proteinExistence type="inferred from homology"/>
<protein>
    <submittedName>
        <fullName evidence="2">Enoyl-CoA hydratase-related protein</fullName>
    </submittedName>
</protein>
<gene>
    <name evidence="2" type="ORF">M0639_32365</name>
</gene>
<organism evidence="2 3">
    <name type="scientific">Rhodococcus qingshengii JCM 15477</name>
    <dbReference type="NCBI Taxonomy" id="1303681"/>
    <lineage>
        <taxon>Bacteria</taxon>
        <taxon>Bacillati</taxon>
        <taxon>Actinomycetota</taxon>
        <taxon>Actinomycetes</taxon>
        <taxon>Mycobacteriales</taxon>
        <taxon>Nocardiaceae</taxon>
        <taxon>Rhodococcus</taxon>
        <taxon>Rhodococcus erythropolis group</taxon>
    </lineage>
</organism>
<dbReference type="AlphaFoldDB" id="A0AB38RP84"/>
<dbReference type="InterPro" id="IPR001753">
    <property type="entry name" value="Enoyl-CoA_hydra/iso"/>
</dbReference>
<dbReference type="GO" id="GO:0003824">
    <property type="term" value="F:catalytic activity"/>
    <property type="evidence" value="ECO:0007669"/>
    <property type="project" value="UniProtKB-ARBA"/>
</dbReference>
<dbReference type="PANTHER" id="PTHR43459:SF1">
    <property type="entry name" value="EG:BACN32G11.4 PROTEIN"/>
    <property type="match status" value="1"/>
</dbReference>
<dbReference type="Pfam" id="PF00378">
    <property type="entry name" value="ECH_1"/>
    <property type="match status" value="1"/>
</dbReference>
<accession>A0AB38RP84</accession>
<dbReference type="EMBL" id="CP096567">
    <property type="protein sequence ID" value="UPU46449.1"/>
    <property type="molecule type" value="Genomic_DNA"/>
</dbReference>
<evidence type="ECO:0000256" key="1">
    <source>
        <dbReference type="ARBA" id="ARBA00005254"/>
    </source>
</evidence>
<dbReference type="PANTHER" id="PTHR43459">
    <property type="entry name" value="ENOYL-COA HYDRATASE"/>
    <property type="match status" value="1"/>
</dbReference>
<dbReference type="InterPro" id="IPR029045">
    <property type="entry name" value="ClpP/crotonase-like_dom_sf"/>
</dbReference>
<dbReference type="RefSeq" id="WP_082654928.1">
    <property type="nucleotide sequence ID" value="NZ_CP096567.1"/>
</dbReference>
<reference evidence="3" key="1">
    <citation type="journal article" date="2022" name="Environ. Microbiol.">
        <title>Functional analysis, diversity, and distribution of carbendazim hydrolases MheI and CbmA, responsible for the initial step in carbendazim degradation.</title>
        <authorList>
            <person name="Zhang M."/>
            <person name="Bai X."/>
            <person name="Li Q."/>
            <person name="Zhang L."/>
            <person name="Zhu Q."/>
            <person name="Gao S."/>
            <person name="Ke Z."/>
            <person name="Jiang M."/>
            <person name="Hu J."/>
            <person name="Qiu J."/>
            <person name="Hong Q."/>
        </authorList>
    </citation>
    <scope>NUCLEOTIDE SEQUENCE [LARGE SCALE GENOMIC DNA]</scope>
    <source>
        <strain evidence="3">djl-6</strain>
    </source>
</reference>
<sequence length="266" mass="28099">MSLQEQRAVEMAVVDGLATVTLNRPDAKNAMNQDVADDLYDIAQRIAHDSTVRAVLITGNGKVFSVGGDITVFASTPSEEVPEVLGRMAGRYHDALRQFSRLQVPVVAAVHGAVAGGALGLIYVSDIVLAAEGTKFATGFGQIGLAGDGGNSWFLPRLVGARRAAELYFEDRVLNAHEAEDWGLITRVVPASELGEQGAAVARKLATGPTVAYGAMRALFQQSSTTTLSQQLADEAAAVGLIGSSRDAQRAFTSFIARQHPTFEGK</sequence>
<dbReference type="CDD" id="cd06558">
    <property type="entry name" value="crotonase-like"/>
    <property type="match status" value="1"/>
</dbReference>
<name>A0AB38RP84_RHOSG</name>
<dbReference type="InterPro" id="IPR014748">
    <property type="entry name" value="Enoyl-CoA_hydra_C"/>
</dbReference>
<geneLocation type="plasmid" evidence="2 3">
    <name>pdjl-6-4</name>
</geneLocation>
<dbReference type="SUPFAM" id="SSF52096">
    <property type="entry name" value="ClpP/crotonase"/>
    <property type="match status" value="1"/>
</dbReference>
<keyword evidence="2" id="KW-0614">Plasmid</keyword>
<dbReference type="Gene3D" id="1.10.12.10">
    <property type="entry name" value="Lyase 2-enoyl-coa Hydratase, Chain A, domain 2"/>
    <property type="match status" value="1"/>
</dbReference>
<keyword evidence="3" id="KW-1185">Reference proteome</keyword>
<comment type="similarity">
    <text evidence="1">Belongs to the enoyl-CoA hydratase/isomerase family.</text>
</comment>
<dbReference type="Gene3D" id="3.90.226.10">
    <property type="entry name" value="2-enoyl-CoA Hydratase, Chain A, domain 1"/>
    <property type="match status" value="1"/>
</dbReference>